<dbReference type="GeneID" id="55604522"/>
<dbReference type="RefSeq" id="YP_009834455.1">
    <property type="nucleotide sequence ID" value="NC_048673.1"/>
</dbReference>
<keyword evidence="1" id="KW-0472">Membrane</keyword>
<dbReference type="EMBL" id="MF448340">
    <property type="protein sequence ID" value="ASU00397.1"/>
    <property type="molecule type" value="Genomic_DNA"/>
</dbReference>
<proteinExistence type="predicted"/>
<dbReference type="KEGG" id="vg:55604522"/>
<dbReference type="Proteomes" id="UP000226092">
    <property type="component" value="Segment"/>
</dbReference>
<evidence type="ECO:0000313" key="2">
    <source>
        <dbReference type="EMBL" id="ASU00397.1"/>
    </source>
</evidence>
<accession>A0A223LDS5</accession>
<organism evidence="2 3">
    <name type="scientific">Aeromonas phage AS-zj</name>
    <dbReference type="NCBI Taxonomy" id="2024208"/>
    <lineage>
        <taxon>Viruses</taxon>
        <taxon>Duplodnaviria</taxon>
        <taxon>Heunggongvirae</taxon>
        <taxon>Uroviricota</taxon>
        <taxon>Caudoviricetes</taxon>
        <taxon>Pantevenvirales</taxon>
        <taxon>Straboviridae</taxon>
        <taxon>Emmerichvirinae</taxon>
        <taxon>Ceceduovirus</taxon>
        <taxon>Ceceduovirus aszj</taxon>
    </lineage>
</organism>
<feature type="transmembrane region" description="Helical" evidence="1">
    <location>
        <begin position="40"/>
        <end position="62"/>
    </location>
</feature>
<protein>
    <submittedName>
        <fullName evidence="2">Uncharacterized protein</fullName>
    </submittedName>
</protein>
<keyword evidence="3" id="KW-1185">Reference proteome</keyword>
<feature type="transmembrane region" description="Helical" evidence="1">
    <location>
        <begin position="12"/>
        <end position="34"/>
    </location>
</feature>
<keyword evidence="1" id="KW-0812">Transmembrane</keyword>
<keyword evidence="1" id="KW-1133">Transmembrane helix</keyword>
<sequence length="90" mass="10670">MMDPILEVRMWWAIGIVCIGFLLPLLVLALRQIFFNKDVTWYQAAGYVLWITLLVSFGKELIPEKYDVKTERVYQCEWVDKTVPKYPKID</sequence>
<evidence type="ECO:0000256" key="1">
    <source>
        <dbReference type="SAM" id="Phobius"/>
    </source>
</evidence>
<name>A0A223LDS5_9CAUD</name>
<evidence type="ECO:0000313" key="3">
    <source>
        <dbReference type="Proteomes" id="UP000226092"/>
    </source>
</evidence>
<reference evidence="2 3" key="1">
    <citation type="submission" date="2017-07" db="EMBL/GenBank/DDBJ databases">
        <title>In vitro design and evaluation of phage cocktails against multidrug-resistant Aeromonas salmonicida.</title>
        <authorList>
            <person name="Chen L."/>
            <person name="Yuan S."/>
            <person name="Ma Y."/>
        </authorList>
    </citation>
    <scope>NUCLEOTIDE SEQUENCE [LARGE SCALE GENOMIC DNA]</scope>
</reference>